<protein>
    <submittedName>
        <fullName evidence="2">Uncharacterized protein</fullName>
    </submittedName>
</protein>
<organism evidence="2 3">
    <name type="scientific">Prevotella jejuni</name>
    <dbReference type="NCBI Taxonomy" id="1177574"/>
    <lineage>
        <taxon>Bacteria</taxon>
        <taxon>Pseudomonadati</taxon>
        <taxon>Bacteroidota</taxon>
        <taxon>Bacteroidia</taxon>
        <taxon>Bacteroidales</taxon>
        <taxon>Prevotellaceae</taxon>
        <taxon>Prevotella</taxon>
    </lineage>
</organism>
<gene>
    <name evidence="2" type="ORF">SAMN06265364_11644</name>
</gene>
<accession>A0AA94IUQ1</accession>
<proteinExistence type="predicted"/>
<evidence type="ECO:0000256" key="1">
    <source>
        <dbReference type="SAM" id="MobiDB-lite"/>
    </source>
</evidence>
<comment type="caution">
    <text evidence="2">The sequence shown here is derived from an EMBL/GenBank/DDBJ whole genome shotgun (WGS) entry which is preliminary data.</text>
</comment>
<evidence type="ECO:0000313" key="2">
    <source>
        <dbReference type="EMBL" id="SNR87674.1"/>
    </source>
</evidence>
<name>A0AA94IUQ1_9BACT</name>
<dbReference type="EMBL" id="FZNZ01000016">
    <property type="protein sequence ID" value="SNR87674.1"/>
    <property type="molecule type" value="Genomic_DNA"/>
</dbReference>
<keyword evidence="3" id="KW-1185">Reference proteome</keyword>
<feature type="region of interest" description="Disordered" evidence="1">
    <location>
        <begin position="1"/>
        <end position="26"/>
    </location>
</feature>
<evidence type="ECO:0000313" key="3">
    <source>
        <dbReference type="Proteomes" id="UP000198427"/>
    </source>
</evidence>
<dbReference type="Proteomes" id="UP000198427">
    <property type="component" value="Unassembled WGS sequence"/>
</dbReference>
<feature type="compositionally biased region" description="Basic and acidic residues" evidence="1">
    <location>
        <begin position="1"/>
        <end position="11"/>
    </location>
</feature>
<feature type="region of interest" description="Disordered" evidence="1">
    <location>
        <begin position="69"/>
        <end position="91"/>
    </location>
</feature>
<reference evidence="2 3" key="1">
    <citation type="submission" date="2017-06" db="EMBL/GenBank/DDBJ databases">
        <authorList>
            <person name="Varghese N."/>
            <person name="Submissions S."/>
        </authorList>
    </citation>
    <scope>NUCLEOTIDE SEQUENCE [LARGE SCALE GENOMIC DNA]</scope>
    <source>
        <strain evidence="2 3">DSM 26989</strain>
    </source>
</reference>
<dbReference type="AlphaFoldDB" id="A0AA94IUQ1"/>
<sequence length="91" mass="10392">MENEQEKEGKKVGGRRKNKRVSPPAPLRMERGVVCEVTPIGLLAHVIEFFLSQNSQSSRRFLAHISSTQKAFGIQRTQRPHPQPLSEWRGE</sequence>